<evidence type="ECO:0000313" key="3">
    <source>
        <dbReference type="Proteomes" id="UP001162131"/>
    </source>
</evidence>
<feature type="transmembrane region" description="Helical" evidence="1">
    <location>
        <begin position="86"/>
        <end position="111"/>
    </location>
</feature>
<feature type="transmembrane region" description="Helical" evidence="1">
    <location>
        <begin position="23"/>
        <end position="43"/>
    </location>
</feature>
<gene>
    <name evidence="2" type="ORF">BSTOLATCC_MIC19091</name>
</gene>
<protein>
    <submittedName>
        <fullName evidence="2">Uncharacterized protein</fullName>
    </submittedName>
</protein>
<comment type="caution">
    <text evidence="2">The sequence shown here is derived from an EMBL/GenBank/DDBJ whole genome shotgun (WGS) entry which is preliminary data.</text>
</comment>
<dbReference type="Proteomes" id="UP001162131">
    <property type="component" value="Unassembled WGS sequence"/>
</dbReference>
<accession>A0AAU9J0G9</accession>
<reference evidence="2" key="1">
    <citation type="submission" date="2021-09" db="EMBL/GenBank/DDBJ databases">
        <authorList>
            <consortium name="AG Swart"/>
            <person name="Singh M."/>
            <person name="Singh A."/>
            <person name="Seah K."/>
            <person name="Emmerich C."/>
        </authorList>
    </citation>
    <scope>NUCLEOTIDE SEQUENCE</scope>
    <source>
        <strain evidence="2">ATCC30299</strain>
    </source>
</reference>
<name>A0AAU9J0G9_9CILI</name>
<dbReference type="EMBL" id="CAJZBQ010000018">
    <property type="protein sequence ID" value="CAG9317851.1"/>
    <property type="molecule type" value="Genomic_DNA"/>
</dbReference>
<feature type="transmembrane region" description="Helical" evidence="1">
    <location>
        <begin position="131"/>
        <end position="164"/>
    </location>
</feature>
<keyword evidence="1" id="KW-0812">Transmembrane</keyword>
<evidence type="ECO:0000256" key="1">
    <source>
        <dbReference type="SAM" id="Phobius"/>
    </source>
</evidence>
<proteinExistence type="predicted"/>
<evidence type="ECO:0000313" key="2">
    <source>
        <dbReference type="EMBL" id="CAG9317851.1"/>
    </source>
</evidence>
<dbReference type="AlphaFoldDB" id="A0AAU9J0G9"/>
<keyword evidence="1" id="KW-0472">Membrane</keyword>
<keyword evidence="1" id="KW-1133">Transmembrane helix</keyword>
<feature type="transmembrane region" description="Helical" evidence="1">
    <location>
        <begin position="55"/>
        <end position="74"/>
    </location>
</feature>
<sequence length="171" mass="19742">METLIWLWSFDRRWMFGIPCTRIYWWLIVLFQLCFLALSFNMSSTGCEVTIWIRGRYLISLAIIISATLTATIVKTDKVTQESSLSMSFPGLLTLLFGILSLGWAGFIYMYPPSNCEEDFTYFMNLETLLYFLTLLPILITITGMVLIKLIVIILALAFPSLFFEARIKSR</sequence>
<keyword evidence="3" id="KW-1185">Reference proteome</keyword>
<organism evidence="2 3">
    <name type="scientific">Blepharisma stoltei</name>
    <dbReference type="NCBI Taxonomy" id="1481888"/>
    <lineage>
        <taxon>Eukaryota</taxon>
        <taxon>Sar</taxon>
        <taxon>Alveolata</taxon>
        <taxon>Ciliophora</taxon>
        <taxon>Postciliodesmatophora</taxon>
        <taxon>Heterotrichea</taxon>
        <taxon>Heterotrichida</taxon>
        <taxon>Blepharismidae</taxon>
        <taxon>Blepharisma</taxon>
    </lineage>
</organism>